<reference evidence="2 3" key="1">
    <citation type="submission" date="2023-05" db="EMBL/GenBank/DDBJ databases">
        <title>Comparative genomics reveals the evidence of polycyclic aromatic hydrocarbons degradation in moderately halophilic genus Pontibacillus.</title>
        <authorList>
            <person name="Yang H."/>
            <person name="Qian Z."/>
        </authorList>
    </citation>
    <scope>NUCLEOTIDE SEQUENCE [LARGE SCALE GENOMIC DNA]</scope>
    <source>
        <strain evidence="3">HN14</strain>
    </source>
</reference>
<accession>A0ABY8US94</accession>
<dbReference type="EMBL" id="CP126446">
    <property type="protein sequence ID" value="WIF96542.1"/>
    <property type="molecule type" value="Genomic_DNA"/>
</dbReference>
<evidence type="ECO:0000256" key="1">
    <source>
        <dbReference type="SAM" id="SignalP"/>
    </source>
</evidence>
<keyword evidence="1" id="KW-0732">Signal</keyword>
<feature type="signal peptide" evidence="1">
    <location>
        <begin position="1"/>
        <end position="23"/>
    </location>
</feature>
<name>A0ABY8US94_9BACI</name>
<dbReference type="Proteomes" id="UP001236652">
    <property type="component" value="Chromosome"/>
</dbReference>
<evidence type="ECO:0008006" key="4">
    <source>
        <dbReference type="Google" id="ProtNLM"/>
    </source>
</evidence>
<feature type="chain" id="PRO_5046212264" description="Lipoprotein" evidence="1">
    <location>
        <begin position="24"/>
        <end position="142"/>
    </location>
</feature>
<dbReference type="RefSeq" id="WP_231416814.1">
    <property type="nucleotide sequence ID" value="NZ_CP126446.1"/>
</dbReference>
<keyword evidence="3" id="KW-1185">Reference proteome</keyword>
<evidence type="ECO:0000313" key="3">
    <source>
        <dbReference type="Proteomes" id="UP001236652"/>
    </source>
</evidence>
<dbReference type="PROSITE" id="PS51257">
    <property type="entry name" value="PROKAR_LIPOPROTEIN"/>
    <property type="match status" value="1"/>
</dbReference>
<evidence type="ECO:0000313" key="2">
    <source>
        <dbReference type="EMBL" id="WIF96542.1"/>
    </source>
</evidence>
<proteinExistence type="predicted"/>
<gene>
    <name evidence="2" type="ORF">QNI29_12350</name>
</gene>
<sequence length="142" mass="16049">MHTKWLWALILFAVVLTSCSAVEESDEPIAIKDFSYHVTNENEEKVTFTINLEIRNQTKSERFVTLIYPSYITRNKIGTHPPLSIGAEQVTYLTRSITVQKSGDLTNETIGKIMNQDIPLVDGITIGKRFELPSPKQKGSHD</sequence>
<protein>
    <recommendedName>
        <fullName evidence="4">Lipoprotein</fullName>
    </recommendedName>
</protein>
<organism evidence="2 3">
    <name type="scientific">Pontibacillus chungwhensis</name>
    <dbReference type="NCBI Taxonomy" id="265426"/>
    <lineage>
        <taxon>Bacteria</taxon>
        <taxon>Bacillati</taxon>
        <taxon>Bacillota</taxon>
        <taxon>Bacilli</taxon>
        <taxon>Bacillales</taxon>
        <taxon>Bacillaceae</taxon>
        <taxon>Pontibacillus</taxon>
    </lineage>
</organism>